<dbReference type="FunFam" id="1.10.287.130:FF:000001">
    <property type="entry name" value="Two-component sensor histidine kinase"/>
    <property type="match status" value="1"/>
</dbReference>
<protein>
    <recommendedName>
        <fullName evidence="4">histidine kinase</fullName>
        <ecNumber evidence="4">2.7.13.3</ecNumber>
    </recommendedName>
</protein>
<dbReference type="Gene3D" id="3.30.565.10">
    <property type="entry name" value="Histidine kinase-like ATPase, C-terminal domain"/>
    <property type="match status" value="1"/>
</dbReference>
<dbReference type="CDD" id="cd00082">
    <property type="entry name" value="HisKA"/>
    <property type="match status" value="1"/>
</dbReference>
<organism evidence="15">
    <name type="scientific">Roseihalotalea indica</name>
    <dbReference type="NCBI Taxonomy" id="2867963"/>
    <lineage>
        <taxon>Bacteria</taxon>
        <taxon>Pseudomonadati</taxon>
        <taxon>Bacteroidota</taxon>
        <taxon>Cytophagia</taxon>
        <taxon>Cytophagales</taxon>
        <taxon>Catalimonadaceae</taxon>
        <taxon>Roseihalotalea</taxon>
    </lineage>
</organism>
<evidence type="ECO:0000256" key="8">
    <source>
        <dbReference type="ARBA" id="ARBA00022741"/>
    </source>
</evidence>
<dbReference type="PANTHER" id="PTHR45453">
    <property type="entry name" value="PHOSPHATE REGULON SENSOR PROTEIN PHOR"/>
    <property type="match status" value="1"/>
</dbReference>
<evidence type="ECO:0000256" key="2">
    <source>
        <dbReference type="ARBA" id="ARBA00004236"/>
    </source>
</evidence>
<evidence type="ECO:0000313" key="15">
    <source>
        <dbReference type="EMBL" id="WKN38339.1"/>
    </source>
</evidence>
<dbReference type="EC" id="2.7.13.3" evidence="4"/>
<proteinExistence type="predicted"/>
<evidence type="ECO:0000256" key="3">
    <source>
        <dbReference type="ARBA" id="ARBA00004314"/>
    </source>
</evidence>
<evidence type="ECO:0000256" key="12">
    <source>
        <dbReference type="ARBA" id="ARBA00023136"/>
    </source>
</evidence>
<dbReference type="GO" id="GO:0005524">
    <property type="term" value="F:ATP binding"/>
    <property type="evidence" value="ECO:0007669"/>
    <property type="project" value="UniProtKB-KW"/>
</dbReference>
<evidence type="ECO:0000256" key="1">
    <source>
        <dbReference type="ARBA" id="ARBA00000085"/>
    </source>
</evidence>
<evidence type="ECO:0000256" key="5">
    <source>
        <dbReference type="ARBA" id="ARBA00022475"/>
    </source>
</evidence>
<evidence type="ECO:0000256" key="4">
    <source>
        <dbReference type="ARBA" id="ARBA00012438"/>
    </source>
</evidence>
<keyword evidence="12 13" id="KW-0472">Membrane</keyword>
<dbReference type="GO" id="GO:0000155">
    <property type="term" value="F:phosphorelay sensor kinase activity"/>
    <property type="evidence" value="ECO:0007669"/>
    <property type="project" value="InterPro"/>
</dbReference>
<evidence type="ECO:0000256" key="10">
    <source>
        <dbReference type="ARBA" id="ARBA00022840"/>
    </source>
</evidence>
<name>A0AA49GUC5_9BACT</name>
<dbReference type="InterPro" id="IPR036890">
    <property type="entry name" value="HATPase_C_sf"/>
</dbReference>
<dbReference type="InterPro" id="IPR036097">
    <property type="entry name" value="HisK_dim/P_sf"/>
</dbReference>
<dbReference type="InterPro" id="IPR050351">
    <property type="entry name" value="BphY/WalK/GraS-like"/>
</dbReference>
<dbReference type="InterPro" id="IPR005467">
    <property type="entry name" value="His_kinase_dom"/>
</dbReference>
<dbReference type="SMART" id="SM00388">
    <property type="entry name" value="HisKA"/>
    <property type="match status" value="1"/>
</dbReference>
<dbReference type="SMART" id="SM00387">
    <property type="entry name" value="HATPase_c"/>
    <property type="match status" value="1"/>
</dbReference>
<dbReference type="Gene3D" id="1.10.287.130">
    <property type="match status" value="1"/>
</dbReference>
<reference evidence="15" key="2">
    <citation type="journal article" date="2024" name="Antonie Van Leeuwenhoek">
        <title>Roseihalotalea indica gen. nov., sp. nov., a halophilic Bacteroidetes from mesopelagic Southwest Indian Ocean with higher carbohydrate metabolic potential.</title>
        <authorList>
            <person name="Chen B."/>
            <person name="Zhang M."/>
            <person name="Lin D."/>
            <person name="Ye J."/>
            <person name="Tang K."/>
        </authorList>
    </citation>
    <scope>NUCLEOTIDE SEQUENCE</scope>
    <source>
        <strain evidence="15">TK19036</strain>
    </source>
</reference>
<keyword evidence="6" id="KW-0597">Phosphoprotein</keyword>
<dbReference type="EMBL" id="CP120682">
    <property type="protein sequence ID" value="WKN38339.1"/>
    <property type="molecule type" value="Genomic_DNA"/>
</dbReference>
<evidence type="ECO:0000256" key="9">
    <source>
        <dbReference type="ARBA" id="ARBA00022777"/>
    </source>
</evidence>
<gene>
    <name evidence="15" type="ORF">K4G66_06445</name>
</gene>
<dbReference type="SUPFAM" id="SSF47384">
    <property type="entry name" value="Homodimeric domain of signal transducing histidine kinase"/>
    <property type="match status" value="1"/>
</dbReference>
<evidence type="ECO:0000256" key="11">
    <source>
        <dbReference type="ARBA" id="ARBA00023012"/>
    </source>
</evidence>
<dbReference type="GO" id="GO:0016036">
    <property type="term" value="P:cellular response to phosphate starvation"/>
    <property type="evidence" value="ECO:0007669"/>
    <property type="project" value="TreeGrafter"/>
</dbReference>
<feature type="transmembrane region" description="Helical" evidence="13">
    <location>
        <begin position="34"/>
        <end position="59"/>
    </location>
</feature>
<dbReference type="InterPro" id="IPR004358">
    <property type="entry name" value="Sig_transdc_His_kin-like_C"/>
</dbReference>
<dbReference type="CDD" id="cd00075">
    <property type="entry name" value="HATPase"/>
    <property type="match status" value="1"/>
</dbReference>
<accession>A0AA49GUC5</accession>
<evidence type="ECO:0000259" key="14">
    <source>
        <dbReference type="PROSITE" id="PS50109"/>
    </source>
</evidence>
<dbReference type="PROSITE" id="PS50109">
    <property type="entry name" value="HIS_KIN"/>
    <property type="match status" value="1"/>
</dbReference>
<keyword evidence="8" id="KW-0547">Nucleotide-binding</keyword>
<dbReference type="InterPro" id="IPR003661">
    <property type="entry name" value="HisK_dim/P_dom"/>
</dbReference>
<comment type="subcellular location">
    <subcellularLocation>
        <location evidence="2">Cell membrane</location>
    </subcellularLocation>
    <subcellularLocation>
        <location evidence="3">Membrane raft</location>
        <topology evidence="3">Multi-pass membrane protein</topology>
    </subcellularLocation>
</comment>
<sequence length="363" mass="41320">MFFSSKGVALLLGISIALVTTAFLSLVDGVSMQALLVCFVLSFSSSYILIQVTLDFLVFREINKIYAMIHKLRRKDLSFVEETKQKRSVNPLRRINQEIFDYAAHKQKEINDLRKMEEFRREFVANVSHELKTPIFAAQGFVHTLIDGAAENPKIRKKFLKKAARSLDGLDLLVQDLLTLSQMETGGIKMHYEHFNLQEAVREVFEQLESEADKKDLTLILQNKDKPTYVYADRQRIYQVLVNLVGNAIKYTKKDGKTVTVYFNDDVEGINVFVKDEGRGIPANDIHRIFERFYRVEKSRARNKGGTGLGLAIVKHIVEAHQSKVHVKSKVGEGSTFSFMLPKGQKISRSSLSEPQAESQEAE</sequence>
<keyword evidence="9" id="KW-0418">Kinase</keyword>
<feature type="domain" description="Histidine kinase" evidence="14">
    <location>
        <begin position="126"/>
        <end position="345"/>
    </location>
</feature>
<dbReference type="GO" id="GO:0045121">
    <property type="term" value="C:membrane raft"/>
    <property type="evidence" value="ECO:0007669"/>
    <property type="project" value="UniProtKB-SubCell"/>
</dbReference>
<keyword evidence="13" id="KW-0812">Transmembrane</keyword>
<dbReference type="InterPro" id="IPR003594">
    <property type="entry name" value="HATPase_dom"/>
</dbReference>
<keyword evidence="10 15" id="KW-0067">ATP-binding</keyword>
<keyword evidence="5" id="KW-1003">Cell membrane</keyword>
<evidence type="ECO:0000256" key="13">
    <source>
        <dbReference type="SAM" id="Phobius"/>
    </source>
</evidence>
<dbReference type="AlphaFoldDB" id="A0AA49GUC5"/>
<dbReference type="Pfam" id="PF02518">
    <property type="entry name" value="HATPase_c"/>
    <property type="match status" value="1"/>
</dbReference>
<keyword evidence="13" id="KW-1133">Transmembrane helix</keyword>
<dbReference type="Pfam" id="PF00512">
    <property type="entry name" value="HisKA"/>
    <property type="match status" value="1"/>
</dbReference>
<keyword evidence="11" id="KW-0902">Two-component regulatory system</keyword>
<dbReference type="GO" id="GO:0004721">
    <property type="term" value="F:phosphoprotein phosphatase activity"/>
    <property type="evidence" value="ECO:0007669"/>
    <property type="project" value="TreeGrafter"/>
</dbReference>
<dbReference type="GO" id="GO:0005886">
    <property type="term" value="C:plasma membrane"/>
    <property type="evidence" value="ECO:0007669"/>
    <property type="project" value="UniProtKB-SubCell"/>
</dbReference>
<reference evidence="15" key="1">
    <citation type="journal article" date="2023" name="Comput. Struct. Biotechnol. J.">
        <title>Discovery of a novel marine Bacteroidetes with a rich repertoire of carbohydrate-active enzymes.</title>
        <authorList>
            <person name="Chen B."/>
            <person name="Liu G."/>
            <person name="Chen Q."/>
            <person name="Wang H."/>
            <person name="Liu L."/>
            <person name="Tang K."/>
        </authorList>
    </citation>
    <scope>NUCLEOTIDE SEQUENCE</scope>
    <source>
        <strain evidence="15">TK19036</strain>
    </source>
</reference>
<evidence type="ECO:0000256" key="7">
    <source>
        <dbReference type="ARBA" id="ARBA00022679"/>
    </source>
</evidence>
<keyword evidence="7" id="KW-0808">Transferase</keyword>
<evidence type="ECO:0000256" key="6">
    <source>
        <dbReference type="ARBA" id="ARBA00022553"/>
    </source>
</evidence>
<comment type="catalytic activity">
    <reaction evidence="1">
        <text>ATP + protein L-histidine = ADP + protein N-phospho-L-histidine.</text>
        <dbReference type="EC" id="2.7.13.3"/>
    </reaction>
</comment>
<dbReference type="PRINTS" id="PR00344">
    <property type="entry name" value="BCTRLSENSOR"/>
</dbReference>
<dbReference type="PANTHER" id="PTHR45453:SF1">
    <property type="entry name" value="PHOSPHATE REGULON SENSOR PROTEIN PHOR"/>
    <property type="match status" value="1"/>
</dbReference>
<dbReference type="SUPFAM" id="SSF55874">
    <property type="entry name" value="ATPase domain of HSP90 chaperone/DNA topoisomerase II/histidine kinase"/>
    <property type="match status" value="1"/>
</dbReference>
<dbReference type="FunFam" id="3.30.565.10:FF:000023">
    <property type="entry name" value="PAS domain-containing sensor histidine kinase"/>
    <property type="match status" value="1"/>
</dbReference>